<feature type="transmembrane region" description="Helical" evidence="1">
    <location>
        <begin position="284"/>
        <end position="304"/>
    </location>
</feature>
<accession>A0AAU6U2G7</accession>
<reference evidence="3" key="1">
    <citation type="submission" date="2022-03" db="EMBL/GenBank/DDBJ databases">
        <title>Sea Food Isolates.</title>
        <authorList>
            <person name="Li c."/>
        </authorList>
    </citation>
    <scope>NUCLEOTIDE SEQUENCE</scope>
    <source>
        <strain evidence="3">19CA06SA08-2</strain>
    </source>
</reference>
<feature type="domain" description="Glycosyltransferase 2-like" evidence="2">
    <location>
        <begin position="8"/>
        <end position="166"/>
    </location>
</feature>
<keyword evidence="1" id="KW-0812">Transmembrane</keyword>
<dbReference type="SUPFAM" id="SSF53448">
    <property type="entry name" value="Nucleotide-diphospho-sugar transferases"/>
    <property type="match status" value="1"/>
</dbReference>
<evidence type="ECO:0000313" key="3">
    <source>
        <dbReference type="EMBL" id="XAG68060.1"/>
    </source>
</evidence>
<dbReference type="EMBL" id="CP095353">
    <property type="protein sequence ID" value="XAG68060.1"/>
    <property type="molecule type" value="Genomic_DNA"/>
</dbReference>
<dbReference type="Pfam" id="PF00535">
    <property type="entry name" value="Glycos_transf_2"/>
    <property type="match status" value="1"/>
</dbReference>
<keyword evidence="1" id="KW-0472">Membrane</keyword>
<sequence>MSSEIKVSVCVVTYNQEKYIAECLQSLVDQVTDFPFEIIVGEDCSTDRTREIVLEYQKKYPGIIKSLLHVKNVGLVENIVATYKQAKGKYIAHMDGDDLALPGKLQVQADVLDENSDCVICSHDMKLIALDGVALNKTFKKHGKIKNTIFDLYETLPFFAHSSKMFVNDLGKVYWGQLHPKTIDIELHVQQAKCGGIYHIDRAFGVYRIGVGISANVVGCVHPMIVAANERVFIDALKSYKHKSAALKASYAKSLMNYAYQSAVLGDEVGYKTHIRKSVLIRIYSIKQVIMFIFSFFPSLAVLISKKRNYLRYG</sequence>
<name>A0AAU6U2G7_UNCXX</name>
<evidence type="ECO:0000259" key="2">
    <source>
        <dbReference type="Pfam" id="PF00535"/>
    </source>
</evidence>
<dbReference type="CDD" id="cd00761">
    <property type="entry name" value="Glyco_tranf_GTA_type"/>
    <property type="match status" value="1"/>
</dbReference>
<dbReference type="InterPro" id="IPR001173">
    <property type="entry name" value="Glyco_trans_2-like"/>
</dbReference>
<dbReference type="Gene3D" id="3.90.550.10">
    <property type="entry name" value="Spore Coat Polysaccharide Biosynthesis Protein SpsA, Chain A"/>
    <property type="match status" value="1"/>
</dbReference>
<evidence type="ECO:0000256" key="1">
    <source>
        <dbReference type="SAM" id="Phobius"/>
    </source>
</evidence>
<dbReference type="InterPro" id="IPR029044">
    <property type="entry name" value="Nucleotide-diphossugar_trans"/>
</dbReference>
<organism evidence="3">
    <name type="scientific">bacterium 19CA06SA08-2</name>
    <dbReference type="NCBI Taxonomy" id="2920658"/>
    <lineage>
        <taxon>Bacteria</taxon>
    </lineage>
</organism>
<dbReference type="PANTHER" id="PTHR22916:SF71">
    <property type="entry name" value="GLYCOSYL TRANSFERASE"/>
    <property type="match status" value="1"/>
</dbReference>
<proteinExistence type="predicted"/>
<gene>
    <name evidence="3" type="ORF">MRM75_15645</name>
</gene>
<keyword evidence="1" id="KW-1133">Transmembrane helix</keyword>
<dbReference type="AlphaFoldDB" id="A0AAU6U2G7"/>
<protein>
    <submittedName>
        <fullName evidence="3">Glycosyltransferase</fullName>
    </submittedName>
</protein>
<dbReference type="PANTHER" id="PTHR22916">
    <property type="entry name" value="GLYCOSYLTRANSFERASE"/>
    <property type="match status" value="1"/>
</dbReference>